<dbReference type="GO" id="GO:0005730">
    <property type="term" value="C:nucleolus"/>
    <property type="evidence" value="ECO:0007669"/>
    <property type="project" value="TreeGrafter"/>
</dbReference>
<keyword evidence="5" id="KW-1185">Reference proteome</keyword>
<gene>
    <name evidence="4" type="ORF">BWQ96_03222</name>
</gene>
<evidence type="ECO:0000256" key="1">
    <source>
        <dbReference type="ARBA" id="ARBA00022737"/>
    </source>
</evidence>
<dbReference type="PANTHER" id="PTHR13102">
    <property type="entry name" value="NUCLEOLAR PROTEIN 9"/>
    <property type="match status" value="1"/>
</dbReference>
<feature type="compositionally biased region" description="Basic residues" evidence="3">
    <location>
        <begin position="661"/>
        <end position="672"/>
    </location>
</feature>
<proteinExistence type="predicted"/>
<dbReference type="InterPro" id="IPR011989">
    <property type="entry name" value="ARM-like"/>
</dbReference>
<dbReference type="InterPro" id="IPR040000">
    <property type="entry name" value="NOP9"/>
</dbReference>
<dbReference type="GO" id="GO:0000480">
    <property type="term" value="P:endonucleolytic cleavage in 5'-ETS of tricistronic rRNA transcript (SSU-rRNA, 5.8S rRNA, LSU-rRNA)"/>
    <property type="evidence" value="ECO:0007669"/>
    <property type="project" value="TreeGrafter"/>
</dbReference>
<comment type="caution">
    <text evidence="4">The sequence shown here is derived from an EMBL/GenBank/DDBJ whole genome shotgun (WGS) entry which is preliminary data.</text>
</comment>
<feature type="repeat" description="Pumilio" evidence="2">
    <location>
        <begin position="110"/>
        <end position="150"/>
    </location>
</feature>
<dbReference type="SUPFAM" id="SSF48371">
    <property type="entry name" value="ARM repeat"/>
    <property type="match status" value="2"/>
</dbReference>
<dbReference type="GO" id="GO:0003723">
    <property type="term" value="F:RNA binding"/>
    <property type="evidence" value="ECO:0007669"/>
    <property type="project" value="InterPro"/>
</dbReference>
<name>A0A2V3IY06_9FLOR</name>
<keyword evidence="1" id="KW-0677">Repeat</keyword>
<dbReference type="PROSITE" id="PS50302">
    <property type="entry name" value="PUM"/>
    <property type="match status" value="1"/>
</dbReference>
<dbReference type="OrthoDB" id="9987665at2759"/>
<dbReference type="InterPro" id="IPR016024">
    <property type="entry name" value="ARM-type_fold"/>
</dbReference>
<dbReference type="InterPro" id="IPR001313">
    <property type="entry name" value="Pumilio_RNA-bd_rpt"/>
</dbReference>
<sequence length="724" mass="79972">MHDEPQKRFRKRGGAKKKKKNRELLPTTENERSAVPSSETANHASHYFSGFSAPTYDVKRLDEDIQNYLLKLQDELESLDPGAEIASSWHPSGSEDVPASILLARNALRELSSRVNEVARDNSGSRIMEALMSYAKDAEVLVGVLEAILDCGSSRFVDLATHRTGSHTVETVIHALRLTSSAENLPVFGRLGTTMTSWNDEELSEIMRNPSGSHVFRACLAALAGLPDDEPKEARLDDSDPGKIRSYIDMREIQVPGDWLQSVSSIGVNILESKTLSIEEMLWNPASCTALQALLSALAVANKPIAQRIGEKAMGVGFDRLAQDGCGSRFLERLILVLGHEAVKSCTEGRLAEYAHHPKANFCVQRILLSLKGRGQVMWAWDELESSISRLLGRGTAREGVVLALLRVTEAEGDDNCRRRASRAVIKAIGAVGSKTAQLSGILAMGSEGLWEKWRSMVKNVEKNAFGLQGKETDQLRAPSTTVSPRLLGTLMARCLIRFPGGAGQSARDSMATLSSNELLSLVADPVGSRLVEQWVAETSKERSSKNAIRVLKAIQEHGKTSIPAVARNAYGAMVLVKCISYLPTDQRKKAMDSLSSQFELLKKHRTGQIVIRKCRVEQYMRREDRWEREETARETRERLFVDIIEDDHNPDTLSGENFSRKRRDKHGHRRKQQSENSALGKTSKDRSADLAPVLGAIQAIAHSKPKEGGASRKKRKLMQTGDG</sequence>
<organism evidence="4 5">
    <name type="scientific">Gracilariopsis chorda</name>
    <dbReference type="NCBI Taxonomy" id="448386"/>
    <lineage>
        <taxon>Eukaryota</taxon>
        <taxon>Rhodophyta</taxon>
        <taxon>Florideophyceae</taxon>
        <taxon>Rhodymeniophycidae</taxon>
        <taxon>Gracilariales</taxon>
        <taxon>Gracilariaceae</taxon>
        <taxon>Gracilariopsis</taxon>
    </lineage>
</organism>
<dbReference type="AlphaFoldDB" id="A0A2V3IY06"/>
<evidence type="ECO:0000313" key="4">
    <source>
        <dbReference type="EMBL" id="PXF47032.1"/>
    </source>
</evidence>
<evidence type="ECO:0000313" key="5">
    <source>
        <dbReference type="Proteomes" id="UP000247409"/>
    </source>
</evidence>
<feature type="region of interest" description="Disordered" evidence="3">
    <location>
        <begin position="1"/>
        <end position="41"/>
    </location>
</feature>
<dbReference type="PANTHER" id="PTHR13102:SF0">
    <property type="entry name" value="NUCLEOLAR PROTEIN 9"/>
    <property type="match status" value="1"/>
</dbReference>
<dbReference type="Pfam" id="PF22493">
    <property type="entry name" value="PUF_NOP9"/>
    <property type="match status" value="1"/>
</dbReference>
<dbReference type="EMBL" id="NBIV01000030">
    <property type="protein sequence ID" value="PXF47032.1"/>
    <property type="molecule type" value="Genomic_DNA"/>
</dbReference>
<dbReference type="GO" id="GO:0000056">
    <property type="term" value="P:ribosomal small subunit export from nucleus"/>
    <property type="evidence" value="ECO:0007669"/>
    <property type="project" value="TreeGrafter"/>
</dbReference>
<feature type="compositionally biased region" description="Basic residues" evidence="3">
    <location>
        <begin position="8"/>
        <end position="21"/>
    </location>
</feature>
<feature type="region of interest" description="Disordered" evidence="3">
    <location>
        <begin position="651"/>
        <end position="724"/>
    </location>
</feature>
<dbReference type="GO" id="GO:0000447">
    <property type="term" value="P:endonucleolytic cleavage in ITS1 to separate SSU-rRNA from 5.8S rRNA and LSU-rRNA from tricistronic rRNA transcript (SSU-rRNA, 5.8S rRNA, LSU-rRNA)"/>
    <property type="evidence" value="ECO:0007669"/>
    <property type="project" value="TreeGrafter"/>
</dbReference>
<accession>A0A2V3IY06</accession>
<evidence type="ECO:0000256" key="3">
    <source>
        <dbReference type="SAM" id="MobiDB-lite"/>
    </source>
</evidence>
<dbReference type="GO" id="GO:0000472">
    <property type="term" value="P:endonucleolytic cleavage to generate mature 5'-end of SSU-rRNA from (SSU-rRNA, 5.8S rRNA, LSU-rRNA)"/>
    <property type="evidence" value="ECO:0007669"/>
    <property type="project" value="TreeGrafter"/>
</dbReference>
<dbReference type="Proteomes" id="UP000247409">
    <property type="component" value="Unassembled WGS sequence"/>
</dbReference>
<evidence type="ECO:0000256" key="2">
    <source>
        <dbReference type="PROSITE-ProRule" id="PRU00317"/>
    </source>
</evidence>
<protein>
    <submittedName>
        <fullName evidence="4">Pumilio-like</fullName>
    </submittedName>
</protein>
<dbReference type="GO" id="GO:0030688">
    <property type="term" value="C:preribosome, small subunit precursor"/>
    <property type="evidence" value="ECO:0007669"/>
    <property type="project" value="TreeGrafter"/>
</dbReference>
<dbReference type="GO" id="GO:0030686">
    <property type="term" value="C:90S preribosome"/>
    <property type="evidence" value="ECO:0007669"/>
    <property type="project" value="TreeGrafter"/>
</dbReference>
<dbReference type="Gene3D" id="1.25.10.10">
    <property type="entry name" value="Leucine-rich Repeat Variant"/>
    <property type="match status" value="2"/>
</dbReference>
<reference evidence="4 5" key="1">
    <citation type="journal article" date="2018" name="Mol. Biol. Evol.">
        <title>Analysis of the draft genome of the red seaweed Gracilariopsis chorda provides insights into genome size evolution in Rhodophyta.</title>
        <authorList>
            <person name="Lee J."/>
            <person name="Yang E.C."/>
            <person name="Graf L."/>
            <person name="Yang J.H."/>
            <person name="Qiu H."/>
            <person name="Zel Zion U."/>
            <person name="Chan C.X."/>
            <person name="Stephens T.G."/>
            <person name="Weber A.P.M."/>
            <person name="Boo G.H."/>
            <person name="Boo S.M."/>
            <person name="Kim K.M."/>
            <person name="Shin Y."/>
            <person name="Jung M."/>
            <person name="Lee S.J."/>
            <person name="Yim H.S."/>
            <person name="Lee J.H."/>
            <person name="Bhattacharya D."/>
            <person name="Yoon H.S."/>
        </authorList>
    </citation>
    <scope>NUCLEOTIDE SEQUENCE [LARGE SCALE GENOMIC DNA]</scope>
    <source>
        <strain evidence="4 5">SKKU-2015</strain>
        <tissue evidence="4">Whole body</tissue>
    </source>
</reference>
<dbReference type="STRING" id="448386.A0A2V3IY06"/>